<evidence type="ECO:0000256" key="3">
    <source>
        <dbReference type="ARBA" id="ARBA00022448"/>
    </source>
</evidence>
<evidence type="ECO:0000256" key="7">
    <source>
        <dbReference type="ARBA" id="ARBA00023136"/>
    </source>
</evidence>
<evidence type="ECO:0000256" key="5">
    <source>
        <dbReference type="ARBA" id="ARBA00022692"/>
    </source>
</evidence>
<dbReference type="GO" id="GO:0005886">
    <property type="term" value="C:plasma membrane"/>
    <property type="evidence" value="ECO:0007669"/>
    <property type="project" value="UniProtKB-SubCell"/>
</dbReference>
<feature type="transmembrane region" description="Helical" evidence="8">
    <location>
        <begin position="161"/>
        <end position="183"/>
    </location>
</feature>
<dbReference type="Gene3D" id="1.10.3470.10">
    <property type="entry name" value="ABC transporter involved in vitamin B12 uptake, BtuC"/>
    <property type="match status" value="2"/>
</dbReference>
<comment type="caution">
    <text evidence="9">The sequence shown here is derived from an EMBL/GenBank/DDBJ whole genome shotgun (WGS) entry which is preliminary data.</text>
</comment>
<feature type="transmembrane region" description="Helical" evidence="8">
    <location>
        <begin position="20"/>
        <end position="40"/>
    </location>
</feature>
<dbReference type="NCBIfam" id="NF007867">
    <property type="entry name" value="PRK10577.1-3"/>
    <property type="match status" value="1"/>
</dbReference>
<comment type="subcellular location">
    <subcellularLocation>
        <location evidence="1">Cell membrane</location>
        <topology evidence="1">Multi-pass membrane protein</topology>
    </subcellularLocation>
</comment>
<accession>A0A8J3SNX7</accession>
<evidence type="ECO:0000313" key="10">
    <source>
        <dbReference type="Proteomes" id="UP000619788"/>
    </source>
</evidence>
<feature type="transmembrane region" description="Helical" evidence="8">
    <location>
        <begin position="134"/>
        <end position="155"/>
    </location>
</feature>
<proteinExistence type="inferred from homology"/>
<dbReference type="InterPro" id="IPR000522">
    <property type="entry name" value="ABC_transptr_permease_BtuC"/>
</dbReference>
<evidence type="ECO:0000256" key="6">
    <source>
        <dbReference type="ARBA" id="ARBA00022989"/>
    </source>
</evidence>
<gene>
    <name evidence="9" type="ORF">Psi01_85430</name>
</gene>
<keyword evidence="3" id="KW-0813">Transport</keyword>
<feature type="transmembrane region" description="Helical" evidence="8">
    <location>
        <begin position="473"/>
        <end position="494"/>
    </location>
</feature>
<feature type="transmembrane region" description="Helical" evidence="8">
    <location>
        <begin position="420"/>
        <end position="441"/>
    </location>
</feature>
<feature type="transmembrane region" description="Helical" evidence="8">
    <location>
        <begin position="594"/>
        <end position="621"/>
    </location>
</feature>
<dbReference type="GO" id="GO:0022857">
    <property type="term" value="F:transmembrane transporter activity"/>
    <property type="evidence" value="ECO:0007669"/>
    <property type="project" value="InterPro"/>
</dbReference>
<feature type="transmembrane region" description="Helical" evidence="8">
    <location>
        <begin position="247"/>
        <end position="280"/>
    </location>
</feature>
<keyword evidence="5 8" id="KW-0812">Transmembrane</keyword>
<dbReference type="RefSeq" id="WP_204069887.1">
    <property type="nucleotide sequence ID" value="NZ_BOOJ01000112.1"/>
</dbReference>
<feature type="transmembrane region" description="Helical" evidence="8">
    <location>
        <begin position="662"/>
        <end position="683"/>
    </location>
</feature>
<evidence type="ECO:0000256" key="4">
    <source>
        <dbReference type="ARBA" id="ARBA00022475"/>
    </source>
</evidence>
<dbReference type="EMBL" id="BOOJ01000112">
    <property type="protein sequence ID" value="GIH97913.1"/>
    <property type="molecule type" value="Genomic_DNA"/>
</dbReference>
<keyword evidence="10" id="KW-1185">Reference proteome</keyword>
<evidence type="ECO:0000256" key="1">
    <source>
        <dbReference type="ARBA" id="ARBA00004651"/>
    </source>
</evidence>
<reference evidence="9 10" key="1">
    <citation type="submission" date="2021-01" db="EMBL/GenBank/DDBJ databases">
        <title>Whole genome shotgun sequence of Planobispora siamensis NBRC 107568.</title>
        <authorList>
            <person name="Komaki H."/>
            <person name="Tamura T."/>
        </authorList>
    </citation>
    <scope>NUCLEOTIDE SEQUENCE [LARGE SCALE GENOMIC DNA]</scope>
    <source>
        <strain evidence="9 10">NBRC 107568</strain>
    </source>
</reference>
<dbReference type="InterPro" id="IPR037294">
    <property type="entry name" value="ABC_BtuC-like"/>
</dbReference>
<dbReference type="PANTHER" id="PTHR30472">
    <property type="entry name" value="FERRIC ENTEROBACTIN TRANSPORT SYSTEM PERMEASE PROTEIN"/>
    <property type="match status" value="1"/>
</dbReference>
<feature type="transmembrane region" description="Helical" evidence="8">
    <location>
        <begin position="448"/>
        <end position="467"/>
    </location>
</feature>
<name>A0A8J3SNX7_9ACTN</name>
<evidence type="ECO:0000256" key="8">
    <source>
        <dbReference type="SAM" id="Phobius"/>
    </source>
</evidence>
<feature type="transmembrane region" description="Helical" evidence="8">
    <location>
        <begin position="547"/>
        <end position="568"/>
    </location>
</feature>
<keyword evidence="7 8" id="KW-0472">Membrane</keyword>
<dbReference type="GO" id="GO:0033214">
    <property type="term" value="P:siderophore-iron import into cell"/>
    <property type="evidence" value="ECO:0007669"/>
    <property type="project" value="TreeGrafter"/>
</dbReference>
<evidence type="ECO:0000313" key="9">
    <source>
        <dbReference type="EMBL" id="GIH97913.1"/>
    </source>
</evidence>
<feature type="transmembrane region" description="Helical" evidence="8">
    <location>
        <begin position="506"/>
        <end position="527"/>
    </location>
</feature>
<evidence type="ECO:0000256" key="2">
    <source>
        <dbReference type="ARBA" id="ARBA00007935"/>
    </source>
</evidence>
<feature type="transmembrane region" description="Helical" evidence="8">
    <location>
        <begin position="76"/>
        <end position="96"/>
    </location>
</feature>
<dbReference type="PANTHER" id="PTHR30472:SF37">
    <property type="entry name" value="FE(3+) DICITRATE TRANSPORT SYSTEM PERMEASE PROTEIN FECD-RELATED"/>
    <property type="match status" value="1"/>
</dbReference>
<organism evidence="9 10">
    <name type="scientific">Planobispora siamensis</name>
    <dbReference type="NCBI Taxonomy" id="936338"/>
    <lineage>
        <taxon>Bacteria</taxon>
        <taxon>Bacillati</taxon>
        <taxon>Actinomycetota</taxon>
        <taxon>Actinomycetes</taxon>
        <taxon>Streptosporangiales</taxon>
        <taxon>Streptosporangiaceae</taxon>
        <taxon>Planobispora</taxon>
    </lineage>
</organism>
<feature type="transmembrane region" description="Helical" evidence="8">
    <location>
        <begin position="327"/>
        <end position="344"/>
    </location>
</feature>
<dbReference type="Pfam" id="PF01032">
    <property type="entry name" value="FecCD"/>
    <property type="match status" value="2"/>
</dbReference>
<feature type="transmembrane region" description="Helical" evidence="8">
    <location>
        <begin position="108"/>
        <end position="127"/>
    </location>
</feature>
<dbReference type="SUPFAM" id="SSF81345">
    <property type="entry name" value="ABC transporter involved in vitamin B12 uptake, BtuC"/>
    <property type="match status" value="2"/>
</dbReference>
<protein>
    <submittedName>
        <fullName evidence="9">Iron-hydroxamate transporter permease subunit</fullName>
    </submittedName>
</protein>
<dbReference type="CDD" id="cd06550">
    <property type="entry name" value="TM_ABC_iron-siderophores_like"/>
    <property type="match status" value="2"/>
</dbReference>
<feature type="transmembrane region" description="Helical" evidence="8">
    <location>
        <begin position="364"/>
        <end position="386"/>
    </location>
</feature>
<keyword evidence="4" id="KW-1003">Cell membrane</keyword>
<dbReference type="Proteomes" id="UP000619788">
    <property type="component" value="Unassembled WGS sequence"/>
</dbReference>
<feature type="transmembrane region" description="Helical" evidence="8">
    <location>
        <begin position="627"/>
        <end position="650"/>
    </location>
</feature>
<keyword evidence="6 8" id="KW-1133">Transmembrane helix</keyword>
<comment type="similarity">
    <text evidence="2">Belongs to the binding-protein-dependent transport system permease family. FecCD subfamily.</text>
</comment>
<dbReference type="AlphaFoldDB" id="A0A8J3SNX7"/>
<feature type="transmembrane region" description="Helical" evidence="8">
    <location>
        <begin position="292"/>
        <end position="315"/>
    </location>
</feature>
<sequence>MSTPVQTAPPAPTTPLRRLGGAGAVLLTLAVAVLVSAVHVTQGTSSIGALDLLRLPFGGGDGEAARILLASRLPRLLAGVTVGIALGVAGALLQAISRNPMASPDTLAVSAGAYFAVAAAAAFGLTLPLFLSGMLALLGGLAAAALVLALAAGGRTGTTRLILAGSATALALHSLTNLLMILFEEETTGLFAWGSGSLVQSDLDAVSQMGPLILLVVGAAVLAGPRLDILGLGDDTATVLGVNVRRLRLWLTLLAVVLSAAAVTVAGPIGFVGLCAPVIVRLLPGTHRYRTTLPLAGLVGVLVVLGSDIALRAVFGGQAGVEVPPGVVTSLFGAAVMVWLARRYRDAGPTRQPPIVRVAARSRAAFLVVTAACAILLAGAVFLGMLGGDTWVLGGDLVNWLSGRTGRGLTYVLDQRYPRVLAAVLAGAALAAAGTAVQAVCRNPLAEPGMLGVTAGAGVGAISLLALAPLAGIWPMSAAAMAGALVASAVVYLLSWRGGLSSDRLVLIGVGVQAACTALTVMIIVKADPWNTAMALTWLSGSTYGRVPVQLIPVTLALVLVVPLIAWLRRDLDLLALDEDSPRVLGVPLEPVRLAALGGAVLLTATAVSAVGVVGFVGLIAPHAARALVGAGHARVLPVAVLLGALLVSLADTLGRTVIAPAQVPAGIVTALLGTPYFVWLLWRSRARADG</sequence>